<evidence type="ECO:0000313" key="1">
    <source>
        <dbReference type="EMBL" id="GFY69693.1"/>
    </source>
</evidence>
<reference evidence="1" key="1">
    <citation type="submission" date="2020-08" db="EMBL/GenBank/DDBJ databases">
        <title>Multicomponent nature underlies the extraordinary mechanical properties of spider dragline silk.</title>
        <authorList>
            <person name="Kono N."/>
            <person name="Nakamura H."/>
            <person name="Mori M."/>
            <person name="Yoshida Y."/>
            <person name="Ohtoshi R."/>
            <person name="Malay A.D."/>
            <person name="Moran D.A.P."/>
            <person name="Tomita M."/>
            <person name="Numata K."/>
            <person name="Arakawa K."/>
        </authorList>
    </citation>
    <scope>NUCLEOTIDE SEQUENCE</scope>
</reference>
<sequence>MVQRILTACQRIYGWYVEKCENNVHRAVEEDQSSFVLKYIESQSEMRWVFESLLIRYTFRVEHMCVGLQWHSMTGVKLFVSNEDKKALLLKHACHGSDFPPH</sequence>
<dbReference type="Proteomes" id="UP000886998">
    <property type="component" value="Unassembled WGS sequence"/>
</dbReference>
<gene>
    <name evidence="1" type="ORF">TNIN_484041</name>
</gene>
<keyword evidence="2" id="KW-1185">Reference proteome</keyword>
<dbReference type="AlphaFoldDB" id="A0A8X7CI52"/>
<evidence type="ECO:0000313" key="2">
    <source>
        <dbReference type="Proteomes" id="UP000886998"/>
    </source>
</evidence>
<organism evidence="1 2">
    <name type="scientific">Trichonephila inaurata madagascariensis</name>
    <dbReference type="NCBI Taxonomy" id="2747483"/>
    <lineage>
        <taxon>Eukaryota</taxon>
        <taxon>Metazoa</taxon>
        <taxon>Ecdysozoa</taxon>
        <taxon>Arthropoda</taxon>
        <taxon>Chelicerata</taxon>
        <taxon>Arachnida</taxon>
        <taxon>Araneae</taxon>
        <taxon>Araneomorphae</taxon>
        <taxon>Entelegynae</taxon>
        <taxon>Araneoidea</taxon>
        <taxon>Nephilidae</taxon>
        <taxon>Trichonephila</taxon>
        <taxon>Trichonephila inaurata</taxon>
    </lineage>
</organism>
<dbReference type="EMBL" id="BMAV01017742">
    <property type="protein sequence ID" value="GFY69693.1"/>
    <property type="molecule type" value="Genomic_DNA"/>
</dbReference>
<name>A0A8X7CI52_9ARAC</name>
<protein>
    <submittedName>
        <fullName evidence="1">Uncharacterized protein</fullName>
    </submittedName>
</protein>
<accession>A0A8X7CI52</accession>
<comment type="caution">
    <text evidence="1">The sequence shown here is derived from an EMBL/GenBank/DDBJ whole genome shotgun (WGS) entry which is preliminary data.</text>
</comment>
<proteinExistence type="predicted"/>